<evidence type="ECO:0000313" key="1">
    <source>
        <dbReference type="EMBL" id="KAF2557725.1"/>
    </source>
</evidence>
<sequence length="127" mass="14203">MDSWTLGNRPCCPTQEPGLVAVLSRPWSITGLGHLYPTLVHYWTRSDCDQDPFRSSRLFLIIVNHDLIPFGLVQVSKPLSFSGLDCITEPGPFCWSLAILVKPKMIHTDPYGVVPYLCQVLVGSYNP</sequence>
<dbReference type="EMBL" id="QGKW02001940">
    <property type="protein sequence ID" value="KAF2557725.1"/>
    <property type="molecule type" value="Genomic_DNA"/>
</dbReference>
<reference evidence="1" key="1">
    <citation type="submission" date="2019-12" db="EMBL/GenBank/DDBJ databases">
        <title>Genome sequencing and annotation of Brassica cretica.</title>
        <authorList>
            <person name="Studholme D.J."/>
            <person name="Sarris P.F."/>
        </authorList>
    </citation>
    <scope>NUCLEOTIDE SEQUENCE</scope>
    <source>
        <strain evidence="1">PFS-001/15</strain>
        <tissue evidence="1">Leaf</tissue>
    </source>
</reference>
<evidence type="ECO:0000313" key="2">
    <source>
        <dbReference type="Proteomes" id="UP000712281"/>
    </source>
</evidence>
<organism evidence="1 2">
    <name type="scientific">Brassica cretica</name>
    <name type="common">Mustard</name>
    <dbReference type="NCBI Taxonomy" id="69181"/>
    <lineage>
        <taxon>Eukaryota</taxon>
        <taxon>Viridiplantae</taxon>
        <taxon>Streptophyta</taxon>
        <taxon>Embryophyta</taxon>
        <taxon>Tracheophyta</taxon>
        <taxon>Spermatophyta</taxon>
        <taxon>Magnoliopsida</taxon>
        <taxon>eudicotyledons</taxon>
        <taxon>Gunneridae</taxon>
        <taxon>Pentapetalae</taxon>
        <taxon>rosids</taxon>
        <taxon>malvids</taxon>
        <taxon>Brassicales</taxon>
        <taxon>Brassicaceae</taxon>
        <taxon>Brassiceae</taxon>
        <taxon>Brassica</taxon>
    </lineage>
</organism>
<accession>A0A8S9GNM0</accession>
<dbReference type="Proteomes" id="UP000712281">
    <property type="component" value="Unassembled WGS sequence"/>
</dbReference>
<protein>
    <submittedName>
        <fullName evidence="1">Uncharacterized protein</fullName>
    </submittedName>
</protein>
<comment type="caution">
    <text evidence="1">The sequence shown here is derived from an EMBL/GenBank/DDBJ whole genome shotgun (WGS) entry which is preliminary data.</text>
</comment>
<name>A0A8S9GNM0_BRACR</name>
<proteinExistence type="predicted"/>
<gene>
    <name evidence="1" type="ORF">F2Q68_00015893</name>
</gene>